<dbReference type="InterPro" id="IPR016187">
    <property type="entry name" value="CTDL_fold"/>
</dbReference>
<dbReference type="InterPro" id="IPR003609">
    <property type="entry name" value="Pan_app"/>
</dbReference>
<dbReference type="Gene3D" id="3.50.4.10">
    <property type="entry name" value="Hepatocyte Growth Factor"/>
    <property type="match status" value="1"/>
</dbReference>
<dbReference type="AlphaFoldDB" id="A0A8J1XJ52"/>
<dbReference type="InterPro" id="IPR001304">
    <property type="entry name" value="C-type_lectin-like"/>
</dbReference>
<name>A0A8J1XJ52_OWEFU</name>
<dbReference type="Proteomes" id="UP000749559">
    <property type="component" value="Unassembled WGS sequence"/>
</dbReference>
<dbReference type="Pfam" id="PF00024">
    <property type="entry name" value="PAN_1"/>
    <property type="match status" value="1"/>
</dbReference>
<dbReference type="InterPro" id="IPR016186">
    <property type="entry name" value="C-type_lectin-like/link_sf"/>
</dbReference>
<proteinExistence type="predicted"/>
<protein>
    <submittedName>
        <fullName evidence="1">Uncharacterized protein</fullName>
    </submittedName>
</protein>
<organism evidence="1 2">
    <name type="scientific">Owenia fusiformis</name>
    <name type="common">Polychaete worm</name>
    <dbReference type="NCBI Taxonomy" id="6347"/>
    <lineage>
        <taxon>Eukaryota</taxon>
        <taxon>Metazoa</taxon>
        <taxon>Spiralia</taxon>
        <taxon>Lophotrochozoa</taxon>
        <taxon>Annelida</taxon>
        <taxon>Polychaeta</taxon>
        <taxon>Sedentaria</taxon>
        <taxon>Canalipalpata</taxon>
        <taxon>Sabellida</taxon>
        <taxon>Oweniida</taxon>
        <taxon>Oweniidae</taxon>
        <taxon>Owenia</taxon>
    </lineage>
</organism>
<dbReference type="CDD" id="cd00037">
    <property type="entry name" value="CLECT"/>
    <property type="match status" value="1"/>
</dbReference>
<dbReference type="OrthoDB" id="6088061at2759"/>
<dbReference type="SUPFAM" id="SSF57414">
    <property type="entry name" value="Hairpin loop containing domain-like"/>
    <property type="match status" value="1"/>
</dbReference>
<reference evidence="1" key="1">
    <citation type="submission" date="2022-03" db="EMBL/GenBank/DDBJ databases">
        <authorList>
            <person name="Martin C."/>
        </authorList>
    </citation>
    <scope>NUCLEOTIDE SEQUENCE</scope>
</reference>
<keyword evidence="2" id="KW-1185">Reference proteome</keyword>
<dbReference type="Pfam" id="PF00059">
    <property type="entry name" value="Lectin_C"/>
    <property type="match status" value="1"/>
</dbReference>
<comment type="caution">
    <text evidence="1">The sequence shown here is derived from an EMBL/GenBank/DDBJ whole genome shotgun (WGS) entry which is preliminary data.</text>
</comment>
<accession>A0A8J1XJ52</accession>
<sequence length="338" mass="37969">YFYNGSIYCFNQGPLGWTDAENKCIEDGSTLVAIETEDEQTALVNYLLNNGELRDKPFHIGLTDRAEENQFIWLGSLVQVTYSYWKAGVCHGNECPKSIGYVPPLKGNQGNWINVLTDLKIPCPGYIIGWEYQRVTNSEPFWIAVLTPLGSMLYTVRHIVKVPVTHLGLNRLRSPNLKVEHGDVLSVIFAHQTIVGGIANEISNAQSPVLKPEQYYKVLQNGRYFVDDTTVGDVLNMNPSDLYIRGYALRPLLSYDNPSEIISTATKVATHSTIVDHVINELTCRSKIECAMICLKDIRCLTYSYTKLTRKCVLHDVDDNDNSLIKSKPGADLYSIIL</sequence>
<evidence type="ECO:0000313" key="2">
    <source>
        <dbReference type="Proteomes" id="UP000749559"/>
    </source>
</evidence>
<gene>
    <name evidence="1" type="ORF">OFUS_LOCUS23442</name>
</gene>
<evidence type="ECO:0000313" key="1">
    <source>
        <dbReference type="EMBL" id="CAH1799431.1"/>
    </source>
</evidence>
<dbReference type="SUPFAM" id="SSF56436">
    <property type="entry name" value="C-type lectin-like"/>
    <property type="match status" value="1"/>
</dbReference>
<feature type="non-terminal residue" evidence="1">
    <location>
        <position position="1"/>
    </location>
</feature>
<dbReference type="EMBL" id="CAIIXF020000011">
    <property type="protein sequence ID" value="CAH1799431.1"/>
    <property type="molecule type" value="Genomic_DNA"/>
</dbReference>
<dbReference type="PROSITE" id="PS50948">
    <property type="entry name" value="PAN"/>
    <property type="match status" value="1"/>
</dbReference>
<feature type="non-terminal residue" evidence="1">
    <location>
        <position position="338"/>
    </location>
</feature>
<dbReference type="Gene3D" id="3.10.100.10">
    <property type="entry name" value="Mannose-Binding Protein A, subunit A"/>
    <property type="match status" value="1"/>
</dbReference>
<dbReference type="PROSITE" id="PS50041">
    <property type="entry name" value="C_TYPE_LECTIN_2"/>
    <property type="match status" value="1"/>
</dbReference>